<evidence type="ECO:0000313" key="3">
    <source>
        <dbReference type="Proteomes" id="UP000032266"/>
    </source>
</evidence>
<dbReference type="Pfam" id="PF12006">
    <property type="entry name" value="DUF3500"/>
    <property type="match status" value="1"/>
</dbReference>
<sequence>MTVGDCAADSDLETIVCTAQAFFDTLTTSEYETVILDWGDAEAKTTWSNLPNASRNGLMFGNLSEEARLAAMTVAKAVLTDEGYDDFLGVLAADDYLNEQGGAGGGTGTPPDGDAGTPPDGSGMPSEGGSGGLTYSSDNYYIAFIGEPSVSGDWMLQIGGHHLAYNVTFLSGSAYPVPNHIGVEPKSAFEINSATYAPLADEGDAMVAMFDALDKIQLAEAYLQDQSYSDVLMGPDNGSATLPTDYPTGMDREGILVSTLSDTQKSAVIEAIKAWVEDYSGEISAPLMEEYASDIAFNDTYIAWSGDESAGVDVDIEGTYMRIDGPRLWIEIVCQAGVILSGTHYHTMFRDKSYDYGNSL</sequence>
<keyword evidence="3" id="KW-1185">Reference proteome</keyword>
<reference evidence="2 3" key="1">
    <citation type="submission" date="2014-01" db="EMBL/GenBank/DDBJ databases">
        <title>Full genme sequencing of cellulolytic bacterium Gynuella sunshinyii YC6258T gen. nov., sp. nov.</title>
        <authorList>
            <person name="Khan H."/>
            <person name="Chung E.J."/>
            <person name="Chung Y.R."/>
        </authorList>
    </citation>
    <scope>NUCLEOTIDE SEQUENCE [LARGE SCALE GENOMIC DNA]</scope>
    <source>
        <strain evidence="2 3">YC6258</strain>
    </source>
</reference>
<protein>
    <recommendedName>
        <fullName evidence="4">DUF3500 domain-containing protein</fullName>
    </recommendedName>
</protein>
<feature type="region of interest" description="Disordered" evidence="1">
    <location>
        <begin position="101"/>
        <end position="129"/>
    </location>
</feature>
<dbReference type="KEGG" id="gsn:YC6258_00448"/>
<dbReference type="STRING" id="1445510.YC6258_00448"/>
<feature type="compositionally biased region" description="Low complexity" evidence="1">
    <location>
        <begin position="109"/>
        <end position="125"/>
    </location>
</feature>
<gene>
    <name evidence="2" type="ORF">YC6258_00448</name>
</gene>
<proteinExistence type="predicted"/>
<name>A0A0C5VGF9_9GAMM</name>
<organism evidence="2 3">
    <name type="scientific">Gynuella sunshinyii YC6258</name>
    <dbReference type="NCBI Taxonomy" id="1445510"/>
    <lineage>
        <taxon>Bacteria</taxon>
        <taxon>Pseudomonadati</taxon>
        <taxon>Pseudomonadota</taxon>
        <taxon>Gammaproteobacteria</taxon>
        <taxon>Oceanospirillales</taxon>
        <taxon>Saccharospirillaceae</taxon>
        <taxon>Gynuella</taxon>
    </lineage>
</organism>
<evidence type="ECO:0000313" key="2">
    <source>
        <dbReference type="EMBL" id="AJQ92498.1"/>
    </source>
</evidence>
<dbReference type="InterPro" id="IPR021889">
    <property type="entry name" value="DUF3500"/>
</dbReference>
<dbReference type="PANTHER" id="PTHR37489:SF1">
    <property type="entry name" value="DUF3500 DOMAIN-CONTAINING PROTEIN"/>
    <property type="match status" value="1"/>
</dbReference>
<dbReference type="AlphaFoldDB" id="A0A0C5VGF9"/>
<dbReference type="EMBL" id="CP007142">
    <property type="protein sequence ID" value="AJQ92498.1"/>
    <property type="molecule type" value="Genomic_DNA"/>
</dbReference>
<evidence type="ECO:0000256" key="1">
    <source>
        <dbReference type="SAM" id="MobiDB-lite"/>
    </source>
</evidence>
<dbReference type="Proteomes" id="UP000032266">
    <property type="component" value="Chromosome"/>
</dbReference>
<evidence type="ECO:0008006" key="4">
    <source>
        <dbReference type="Google" id="ProtNLM"/>
    </source>
</evidence>
<dbReference type="PANTHER" id="PTHR37489">
    <property type="entry name" value="DUF3500 DOMAIN-CONTAINING PROTEIN"/>
    <property type="match status" value="1"/>
</dbReference>
<dbReference type="HOGENOM" id="CLU_033093_1_0_6"/>
<accession>A0A0C5VGF9</accession>